<dbReference type="PROSITE" id="PS50294">
    <property type="entry name" value="WD_REPEATS_REGION"/>
    <property type="match status" value="4"/>
</dbReference>
<feature type="region of interest" description="Disordered" evidence="1">
    <location>
        <begin position="1"/>
        <end position="23"/>
    </location>
</feature>
<evidence type="ECO:0000313" key="3">
    <source>
        <dbReference type="Proteomes" id="UP000286415"/>
    </source>
</evidence>
<dbReference type="SMART" id="SM00256">
    <property type="entry name" value="FBOX"/>
    <property type="match status" value="1"/>
</dbReference>
<dbReference type="SUPFAM" id="SSF50978">
    <property type="entry name" value="WD40 repeat-like"/>
    <property type="match status" value="1"/>
</dbReference>
<dbReference type="PRINTS" id="PR00320">
    <property type="entry name" value="GPROTEINBRPT"/>
</dbReference>
<evidence type="ECO:0000256" key="1">
    <source>
        <dbReference type="SAM" id="MobiDB-lite"/>
    </source>
</evidence>
<name>A0A419PVM2_CLOSI</name>
<dbReference type="PANTHER" id="PTHR19848:SF8">
    <property type="entry name" value="F-BOX AND WD REPEAT DOMAIN CONTAINING 7"/>
    <property type="match status" value="1"/>
</dbReference>
<dbReference type="PANTHER" id="PTHR19848">
    <property type="entry name" value="WD40 REPEAT PROTEIN"/>
    <property type="match status" value="1"/>
</dbReference>
<protein>
    <submittedName>
        <fullName evidence="2">Uncharacterized protein</fullName>
    </submittedName>
</protein>
<dbReference type="InterPro" id="IPR001680">
    <property type="entry name" value="WD40_rpt"/>
</dbReference>
<sequence>REFTGRKDRGSNPTSASRLPLSRLGQPGSISALVLPSGGMAARHRKGVTAERFGFKLLRESNGPSSVVDDIQSYHAQVSMPSQAKRARLKTADCEEYSLLAIEEKLPNLPSEQSTVNLLSLPKQDPMADVGDKCATQRELVLTRDFTEILPLELSLRILSYLALYDILECAKVSHRWNRIACDPLLWFRLCQNSGLVSDAIRTMEVDRLPHPPEEVQNSFSPSYSTSSKSSGKPCYELGVSHTPSADILSVDWKMVFRRSVESQCNWRHGTHLKPIVLSAHHNHVITCLEVYNDWAITGSDDSSICIWSITRGSLLISLFGHIGGVWSLTVLAPNVGGHEQRPLLVSGSCDRTARVWLLDGLRWPCIATLFGHQSTVRCLAGQRAESSCFTQKRWSCFHQSSEAHTIDIDNQAIGLPSATEESTVADEESGRLRLVATGSRDTTVRLWNALSGRCLRLFEGHRGAIRCVQFNEWKVVSGSYDCTVRIWSIITGTCLNVLIGHENRVYTLVFDGVHVITASLDTTIRVWSASTGELRHTFRGHRSLTSGMAHDTYSRVLVSSNADETLRIWDLQTGHCLHILAGLYKHHSAVTCVQLTRNFVVSSSDDGTVKLWDRVSGAYVRDLIRLDGAGRGGVVWRIVASEDKLVCAAGSRNGMETTKLIILHFDRACAKPPDLHRTCSKRSKPAPPPRLSEVLAARSTYTNEAVQTNRLQSCTRVMQTLFCKTSCVDSMQLKHEFTNQKFRGLNSTSAPRLLLPRLGQPGIISAFVLLSGSIAARHLKSFSCSTLSLSNYHATRRKQEGWDTARRPKPRRSQDAEVGLKPQTIWRIKKSFSRSTFRCLTAMPPERSTRAGIPSGCPSLDRGSREAEVGFEPPTFMRYSVFWFENLPQGRTDAISKGANRHTCSNLQPGGSGNSYCQSLLYTITIGLEKLNPYHSSQRLYLLFFVHPVTLKQAHQTRVRTCTRSSAVTPFRCLAAMPPEGSTRARILPDCPSLDKVSREVGFEPQTSR</sequence>
<dbReference type="PROSITE" id="PS00678">
    <property type="entry name" value="WD_REPEATS_1"/>
    <property type="match status" value="1"/>
</dbReference>
<dbReference type="InParanoid" id="A0A419PVM2"/>
<dbReference type="EMBL" id="NIRI02000056">
    <property type="protein sequence ID" value="KAG5445919.1"/>
    <property type="molecule type" value="Genomic_DNA"/>
</dbReference>
<dbReference type="STRING" id="79923.A0A419PVM2"/>
<dbReference type="InterPro" id="IPR015943">
    <property type="entry name" value="WD40/YVTN_repeat-like_dom_sf"/>
</dbReference>
<dbReference type="Gene3D" id="1.20.1280.50">
    <property type="match status" value="1"/>
</dbReference>
<feature type="region of interest" description="Disordered" evidence="1">
    <location>
        <begin position="799"/>
        <end position="819"/>
    </location>
</feature>
<dbReference type="Pfam" id="PF00400">
    <property type="entry name" value="WD40"/>
    <property type="match status" value="7"/>
</dbReference>
<dbReference type="InterPro" id="IPR019775">
    <property type="entry name" value="WD40_repeat_CS"/>
</dbReference>
<dbReference type="Pfam" id="PF12937">
    <property type="entry name" value="F-box-like"/>
    <property type="match status" value="1"/>
</dbReference>
<dbReference type="OrthoDB" id="190105at2759"/>
<comment type="caution">
    <text evidence="2">The sequence shown here is derived from an EMBL/GenBank/DDBJ whole genome shotgun (WGS) entry which is preliminary data.</text>
</comment>
<reference evidence="2 3" key="2">
    <citation type="journal article" date="2021" name="Genomics">
        <title>High-quality reference genome for Clonorchis sinensis.</title>
        <authorList>
            <person name="Young N.D."/>
            <person name="Stroehlein A.J."/>
            <person name="Kinkar L."/>
            <person name="Wang T."/>
            <person name="Sohn W.M."/>
            <person name="Chang B.C.H."/>
            <person name="Kaur P."/>
            <person name="Weisz D."/>
            <person name="Dudchenko O."/>
            <person name="Aiden E.L."/>
            <person name="Korhonen P.K."/>
            <person name="Gasser R.B."/>
        </authorList>
    </citation>
    <scope>NUCLEOTIDE SEQUENCE [LARGE SCALE GENOMIC DNA]</scope>
    <source>
        <strain evidence="2">Cs-k2</strain>
    </source>
</reference>
<evidence type="ECO:0000313" key="2">
    <source>
        <dbReference type="EMBL" id="KAG5445919.1"/>
    </source>
</evidence>
<dbReference type="Proteomes" id="UP000286415">
    <property type="component" value="Unassembled WGS sequence"/>
</dbReference>
<keyword evidence="3" id="KW-1185">Reference proteome</keyword>
<organism evidence="2 3">
    <name type="scientific">Clonorchis sinensis</name>
    <name type="common">Chinese liver fluke</name>
    <dbReference type="NCBI Taxonomy" id="79923"/>
    <lineage>
        <taxon>Eukaryota</taxon>
        <taxon>Metazoa</taxon>
        <taxon>Spiralia</taxon>
        <taxon>Lophotrochozoa</taxon>
        <taxon>Platyhelminthes</taxon>
        <taxon>Trematoda</taxon>
        <taxon>Digenea</taxon>
        <taxon>Opisthorchiida</taxon>
        <taxon>Opisthorchiata</taxon>
        <taxon>Opisthorchiidae</taxon>
        <taxon>Clonorchis</taxon>
    </lineage>
</organism>
<proteinExistence type="predicted"/>
<dbReference type="SMART" id="SM00320">
    <property type="entry name" value="WD40"/>
    <property type="match status" value="7"/>
</dbReference>
<gene>
    <name evidence="2" type="ORF">CSKR_111961</name>
</gene>
<dbReference type="InterPro" id="IPR001810">
    <property type="entry name" value="F-box_dom"/>
</dbReference>
<dbReference type="SUPFAM" id="SSF81383">
    <property type="entry name" value="F-box domain"/>
    <property type="match status" value="1"/>
</dbReference>
<dbReference type="PROSITE" id="PS50181">
    <property type="entry name" value="FBOX"/>
    <property type="match status" value="1"/>
</dbReference>
<dbReference type="CDD" id="cd00200">
    <property type="entry name" value="WD40"/>
    <property type="match status" value="1"/>
</dbReference>
<feature type="non-terminal residue" evidence="2">
    <location>
        <position position="1"/>
    </location>
</feature>
<feature type="compositionally biased region" description="Basic and acidic residues" evidence="1">
    <location>
        <begin position="1"/>
        <end position="10"/>
    </location>
</feature>
<dbReference type="InterPro" id="IPR036322">
    <property type="entry name" value="WD40_repeat_dom_sf"/>
</dbReference>
<dbReference type="InterPro" id="IPR020472">
    <property type="entry name" value="WD40_PAC1"/>
</dbReference>
<dbReference type="Gene3D" id="2.130.10.10">
    <property type="entry name" value="YVTN repeat-like/Quinoprotein amine dehydrogenase"/>
    <property type="match status" value="1"/>
</dbReference>
<reference evidence="2 3" key="1">
    <citation type="journal article" date="2018" name="Biotechnol. Adv.">
        <title>Improved genomic resources and new bioinformatic workflow for the carcinogenic parasite Clonorchis sinensis: Biotechnological implications.</title>
        <authorList>
            <person name="Wang D."/>
            <person name="Korhonen P.K."/>
            <person name="Gasser R.B."/>
            <person name="Young N.D."/>
        </authorList>
    </citation>
    <scope>NUCLEOTIDE SEQUENCE [LARGE SCALE GENOMIC DNA]</scope>
    <source>
        <strain evidence="2">Cs-k2</strain>
    </source>
</reference>
<dbReference type="AlphaFoldDB" id="A0A419PVM2"/>
<accession>A0A419PVM2</accession>
<dbReference type="PROSITE" id="PS50082">
    <property type="entry name" value="WD_REPEATS_2"/>
    <property type="match status" value="6"/>
</dbReference>
<dbReference type="InterPro" id="IPR036047">
    <property type="entry name" value="F-box-like_dom_sf"/>
</dbReference>